<protein>
    <recommendedName>
        <fullName evidence="3">Sugar phosphate isomerase/epimerase</fullName>
    </recommendedName>
</protein>
<sequence length="276" mass="32461">MLKIKFLYPYWGSEHLTPTSFIDLAISNGFDGIEINIPNKPVFETDFYNSLNTVRLANPNFVCVLQQVFEIKNETPQDYLIKVLNRLENMVHYKPNFINSHTGKDHYSFSENCKIIDAIEEFALKSKTPIYHEIHRGRFTFHSATTLQYLEVFPQLKLVGDLSHWWVVSESMLQDQEEIINKVIPHIHHIHARVGFEQAPQVNNPFAPEWNKHLHSCLDFWQRIIRSHDKNRQMAITPEFGPFPYMPQSPFDQKPMANQHDLNITMKAFLEQHLTF</sequence>
<dbReference type="STRING" id="369401.SAMN05428642_103193"/>
<organism evidence="1 2">
    <name type="scientific">Flaviramulus basaltis</name>
    <dbReference type="NCBI Taxonomy" id="369401"/>
    <lineage>
        <taxon>Bacteria</taxon>
        <taxon>Pseudomonadati</taxon>
        <taxon>Bacteroidota</taxon>
        <taxon>Flavobacteriia</taxon>
        <taxon>Flavobacteriales</taxon>
        <taxon>Flavobacteriaceae</taxon>
        <taxon>Flaviramulus</taxon>
    </lineage>
</organism>
<accession>A0A1K2IML0</accession>
<dbReference type="Proteomes" id="UP000182544">
    <property type="component" value="Unassembled WGS sequence"/>
</dbReference>
<keyword evidence="2" id="KW-1185">Reference proteome</keyword>
<dbReference type="RefSeq" id="WP_072402830.1">
    <property type="nucleotide sequence ID" value="NZ_FPKV01000003.1"/>
</dbReference>
<gene>
    <name evidence="1" type="ORF">SAMN05428642_103193</name>
</gene>
<evidence type="ECO:0008006" key="3">
    <source>
        <dbReference type="Google" id="ProtNLM"/>
    </source>
</evidence>
<dbReference type="InterPro" id="IPR036237">
    <property type="entry name" value="Xyl_isomerase-like_sf"/>
</dbReference>
<dbReference type="Gene3D" id="3.20.20.150">
    <property type="entry name" value="Divalent-metal-dependent TIM barrel enzymes"/>
    <property type="match status" value="1"/>
</dbReference>
<proteinExistence type="predicted"/>
<evidence type="ECO:0000313" key="1">
    <source>
        <dbReference type="EMBL" id="SFZ93542.1"/>
    </source>
</evidence>
<name>A0A1K2IML0_9FLAO</name>
<dbReference type="EMBL" id="FPKV01000003">
    <property type="protein sequence ID" value="SFZ93542.1"/>
    <property type="molecule type" value="Genomic_DNA"/>
</dbReference>
<dbReference type="OrthoDB" id="2555274at2"/>
<dbReference type="SUPFAM" id="SSF51658">
    <property type="entry name" value="Xylose isomerase-like"/>
    <property type="match status" value="1"/>
</dbReference>
<dbReference type="AlphaFoldDB" id="A0A1K2IML0"/>
<reference evidence="1 2" key="1">
    <citation type="submission" date="2016-10" db="EMBL/GenBank/DDBJ databases">
        <authorList>
            <person name="de Groot N.N."/>
        </authorList>
    </citation>
    <scope>NUCLEOTIDE SEQUENCE [LARGE SCALE GENOMIC DNA]</scope>
    <source>
        <strain evidence="1 2">DSM 18180</strain>
    </source>
</reference>
<evidence type="ECO:0000313" key="2">
    <source>
        <dbReference type="Proteomes" id="UP000182544"/>
    </source>
</evidence>